<evidence type="ECO:0000313" key="3">
    <source>
        <dbReference type="EMBL" id="EDW99854.1"/>
    </source>
</evidence>
<dbReference type="HOGENOM" id="CLU_167788_0_0_1"/>
<dbReference type="AlphaFoldDB" id="B4ITZ1"/>
<dbReference type="InterPro" id="IPR002919">
    <property type="entry name" value="TIL_dom"/>
</dbReference>
<evidence type="ECO:0000259" key="2">
    <source>
        <dbReference type="Pfam" id="PF01826"/>
    </source>
</evidence>
<keyword evidence="1" id="KW-0732">Signal</keyword>
<feature type="chain" id="PRO_5002810827" description="TIL domain-containing protein" evidence="1">
    <location>
        <begin position="21"/>
        <end position="120"/>
    </location>
</feature>
<dbReference type="Pfam" id="PF01826">
    <property type="entry name" value="TIL"/>
    <property type="match status" value="1"/>
</dbReference>
<dbReference type="InterPro" id="IPR036084">
    <property type="entry name" value="Ser_inhib-like_sf"/>
</dbReference>
<evidence type="ECO:0000256" key="1">
    <source>
        <dbReference type="SAM" id="SignalP"/>
    </source>
</evidence>
<feature type="signal peptide" evidence="1">
    <location>
        <begin position="1"/>
        <end position="20"/>
    </location>
</feature>
<dbReference type="OrthoDB" id="5945029at2759"/>
<proteinExistence type="predicted"/>
<protein>
    <recommendedName>
        <fullName evidence="2">TIL domain-containing protein</fullName>
    </recommendedName>
</protein>
<reference evidence="3 4" key="2">
    <citation type="journal article" date="2007" name="PLoS Biol.">
        <title>Principles of genome evolution in the Drosophila melanogaster species group.</title>
        <authorList>
            <person name="Ranz J.M."/>
            <person name="Maurin D."/>
            <person name="Chan Y.S."/>
            <person name="von Grotthuss M."/>
            <person name="Hillier L.W."/>
            <person name="Roote J."/>
            <person name="Ashburner M."/>
            <person name="Bergman C.M."/>
        </authorList>
    </citation>
    <scope>NUCLEOTIDE SEQUENCE [LARGE SCALE GENOMIC DNA]</scope>
    <source>
        <strain evidence="4">Tai18E2 / Tucson 14021-0261.01</strain>
    </source>
</reference>
<gene>
    <name evidence="3" type="primary">Dyak\GE23139</name>
    <name evidence="3" type="synonym">dyak_GLEANR_6915</name>
    <name evidence="3" type="synonym">GE23139</name>
    <name evidence="3" type="ORF">Dyak_GE23139</name>
</gene>
<sequence length="120" mass="13269">MWKWEVFTLVVLITFSAVKCFSEKIDCSKNGTHADFCPTACPETCDSIGKPNCILICGGPCVCKPGYIVNRMIPACVLQSDCPRNSLPKGRARRLTNFHCFSGENTCPQLKHSNARRKVG</sequence>
<dbReference type="Gene3D" id="2.10.25.10">
    <property type="entry name" value="Laminin"/>
    <property type="match status" value="1"/>
</dbReference>
<evidence type="ECO:0000313" key="4">
    <source>
        <dbReference type="Proteomes" id="UP000002282"/>
    </source>
</evidence>
<dbReference type="EMBL" id="CH891752">
    <property type="protein sequence ID" value="EDW99854.1"/>
    <property type="molecule type" value="Genomic_DNA"/>
</dbReference>
<dbReference type="SUPFAM" id="SSF57567">
    <property type="entry name" value="Serine protease inhibitors"/>
    <property type="match status" value="1"/>
</dbReference>
<dbReference type="Proteomes" id="UP000002282">
    <property type="component" value="Unassembled WGS sequence"/>
</dbReference>
<dbReference type="KEGG" id="dya:Dyak_GE23139"/>
<accession>B4ITZ1</accession>
<dbReference type="PhylomeDB" id="B4ITZ1"/>
<dbReference type="FunFam" id="2.10.25.10:FF:001007">
    <property type="entry name" value="GD14540"/>
    <property type="match status" value="1"/>
</dbReference>
<dbReference type="OMA" id="NFNCFSG"/>
<organism evidence="3 4">
    <name type="scientific">Drosophila yakuba</name>
    <name type="common">Fruit fly</name>
    <dbReference type="NCBI Taxonomy" id="7245"/>
    <lineage>
        <taxon>Eukaryota</taxon>
        <taxon>Metazoa</taxon>
        <taxon>Ecdysozoa</taxon>
        <taxon>Arthropoda</taxon>
        <taxon>Hexapoda</taxon>
        <taxon>Insecta</taxon>
        <taxon>Pterygota</taxon>
        <taxon>Neoptera</taxon>
        <taxon>Endopterygota</taxon>
        <taxon>Diptera</taxon>
        <taxon>Brachycera</taxon>
        <taxon>Muscomorpha</taxon>
        <taxon>Ephydroidea</taxon>
        <taxon>Drosophilidae</taxon>
        <taxon>Drosophila</taxon>
        <taxon>Sophophora</taxon>
    </lineage>
</organism>
<dbReference type="CDD" id="cd19941">
    <property type="entry name" value="TIL"/>
    <property type="match status" value="1"/>
</dbReference>
<feature type="domain" description="TIL" evidence="2">
    <location>
        <begin position="27"/>
        <end position="82"/>
    </location>
</feature>
<keyword evidence="4" id="KW-1185">Reference proteome</keyword>
<name>B4ITZ1_DROYA</name>
<reference evidence="3 4" key="1">
    <citation type="journal article" date="2007" name="Nature">
        <title>Evolution of genes and genomes on the Drosophila phylogeny.</title>
        <authorList>
            <consortium name="Drosophila 12 Genomes Consortium"/>
            <person name="Clark A.G."/>
            <person name="Eisen M.B."/>
            <person name="Smith D.R."/>
            <person name="Bergman C.M."/>
            <person name="Oliver B."/>
            <person name="Markow T.A."/>
            <person name="Kaufman T.C."/>
            <person name="Kellis M."/>
            <person name="Gelbart W."/>
            <person name="Iyer V.N."/>
            <person name="Pollard D.A."/>
            <person name="Sackton T.B."/>
            <person name="Larracuente A.M."/>
            <person name="Singh N.D."/>
            <person name="Abad J.P."/>
            <person name="Abt D.N."/>
            <person name="Adryan B."/>
            <person name="Aguade M."/>
            <person name="Akashi H."/>
            <person name="Anderson W.W."/>
            <person name="Aquadro C.F."/>
            <person name="Ardell D.H."/>
            <person name="Arguello R."/>
            <person name="Artieri C.G."/>
            <person name="Barbash D.A."/>
            <person name="Barker D."/>
            <person name="Barsanti P."/>
            <person name="Batterham P."/>
            <person name="Batzoglou S."/>
            <person name="Begun D."/>
            <person name="Bhutkar A."/>
            <person name="Blanco E."/>
            <person name="Bosak S.A."/>
            <person name="Bradley R.K."/>
            <person name="Brand A.D."/>
            <person name="Brent M.R."/>
            <person name="Brooks A.N."/>
            <person name="Brown R.H."/>
            <person name="Butlin R.K."/>
            <person name="Caggese C."/>
            <person name="Calvi B.R."/>
            <person name="Bernardo de Carvalho A."/>
            <person name="Caspi A."/>
            <person name="Castrezana S."/>
            <person name="Celniker S.E."/>
            <person name="Chang J.L."/>
            <person name="Chapple C."/>
            <person name="Chatterji S."/>
            <person name="Chinwalla A."/>
            <person name="Civetta A."/>
            <person name="Clifton S.W."/>
            <person name="Comeron J.M."/>
            <person name="Costello J.C."/>
            <person name="Coyne J.A."/>
            <person name="Daub J."/>
            <person name="David R.G."/>
            <person name="Delcher A.L."/>
            <person name="Delehaunty K."/>
            <person name="Do C.B."/>
            <person name="Ebling H."/>
            <person name="Edwards K."/>
            <person name="Eickbush T."/>
            <person name="Evans J.D."/>
            <person name="Filipski A."/>
            <person name="Findeiss S."/>
            <person name="Freyhult E."/>
            <person name="Fulton L."/>
            <person name="Fulton R."/>
            <person name="Garcia A.C."/>
            <person name="Gardiner A."/>
            <person name="Garfield D.A."/>
            <person name="Garvin B.E."/>
            <person name="Gibson G."/>
            <person name="Gilbert D."/>
            <person name="Gnerre S."/>
            <person name="Godfrey J."/>
            <person name="Good R."/>
            <person name="Gotea V."/>
            <person name="Gravely B."/>
            <person name="Greenberg A.J."/>
            <person name="Griffiths-Jones S."/>
            <person name="Gross S."/>
            <person name="Guigo R."/>
            <person name="Gustafson E.A."/>
            <person name="Haerty W."/>
            <person name="Hahn M.W."/>
            <person name="Halligan D.L."/>
            <person name="Halpern A.L."/>
            <person name="Halter G.M."/>
            <person name="Han M.V."/>
            <person name="Heger A."/>
            <person name="Hillier L."/>
            <person name="Hinrichs A.S."/>
            <person name="Holmes I."/>
            <person name="Hoskins R.A."/>
            <person name="Hubisz M.J."/>
            <person name="Hultmark D."/>
            <person name="Huntley M.A."/>
            <person name="Jaffe D.B."/>
            <person name="Jagadeeshan S."/>
            <person name="Jeck W.R."/>
            <person name="Johnson J."/>
            <person name="Jones C.D."/>
            <person name="Jordan W.C."/>
            <person name="Karpen G.H."/>
            <person name="Kataoka E."/>
            <person name="Keightley P.D."/>
            <person name="Kheradpour P."/>
            <person name="Kirkness E.F."/>
            <person name="Koerich L.B."/>
            <person name="Kristiansen K."/>
            <person name="Kudrna D."/>
            <person name="Kulathinal R.J."/>
            <person name="Kumar S."/>
            <person name="Kwok R."/>
            <person name="Lander E."/>
            <person name="Langley C.H."/>
            <person name="Lapoint R."/>
            <person name="Lazzaro B.P."/>
            <person name="Lee S.J."/>
            <person name="Levesque L."/>
            <person name="Li R."/>
            <person name="Lin C.F."/>
            <person name="Lin M.F."/>
            <person name="Lindblad-Toh K."/>
            <person name="Llopart A."/>
            <person name="Long M."/>
            <person name="Low L."/>
            <person name="Lozovsky E."/>
            <person name="Lu J."/>
            <person name="Luo M."/>
            <person name="Machado C.A."/>
            <person name="Makalowski W."/>
            <person name="Marzo M."/>
            <person name="Matsuda M."/>
            <person name="Matzkin L."/>
            <person name="McAllister B."/>
            <person name="McBride C.S."/>
            <person name="McKernan B."/>
            <person name="McKernan K."/>
            <person name="Mendez-Lago M."/>
            <person name="Minx P."/>
            <person name="Mollenhauer M.U."/>
            <person name="Montooth K."/>
            <person name="Mount S.M."/>
            <person name="Mu X."/>
            <person name="Myers E."/>
            <person name="Negre B."/>
            <person name="Newfeld S."/>
            <person name="Nielsen R."/>
            <person name="Noor M.A."/>
            <person name="O'Grady P."/>
            <person name="Pachter L."/>
            <person name="Papaceit M."/>
            <person name="Parisi M.J."/>
            <person name="Parisi M."/>
            <person name="Parts L."/>
            <person name="Pedersen J.S."/>
            <person name="Pesole G."/>
            <person name="Phillippy A.M."/>
            <person name="Ponting C.P."/>
            <person name="Pop M."/>
            <person name="Porcelli D."/>
            <person name="Powell J.R."/>
            <person name="Prohaska S."/>
            <person name="Pruitt K."/>
            <person name="Puig M."/>
            <person name="Quesneville H."/>
            <person name="Ram K.R."/>
            <person name="Rand D."/>
            <person name="Rasmussen M.D."/>
            <person name="Reed L.K."/>
            <person name="Reenan R."/>
            <person name="Reily A."/>
            <person name="Remington K.A."/>
            <person name="Rieger T.T."/>
            <person name="Ritchie M.G."/>
            <person name="Robin C."/>
            <person name="Rogers Y.H."/>
            <person name="Rohde C."/>
            <person name="Rozas J."/>
            <person name="Rubenfield M.J."/>
            <person name="Ruiz A."/>
            <person name="Russo S."/>
            <person name="Salzberg S.L."/>
            <person name="Sanchez-Gracia A."/>
            <person name="Saranga D.J."/>
            <person name="Sato H."/>
            <person name="Schaeffer S.W."/>
            <person name="Schatz M.C."/>
            <person name="Schlenke T."/>
            <person name="Schwartz R."/>
            <person name="Segarra C."/>
            <person name="Singh R.S."/>
            <person name="Sirot L."/>
            <person name="Sirota M."/>
            <person name="Sisneros N.B."/>
            <person name="Smith C.D."/>
            <person name="Smith T.F."/>
            <person name="Spieth J."/>
            <person name="Stage D.E."/>
            <person name="Stark A."/>
            <person name="Stephan W."/>
            <person name="Strausberg R.L."/>
            <person name="Strempel S."/>
            <person name="Sturgill D."/>
            <person name="Sutton G."/>
            <person name="Sutton G.G."/>
            <person name="Tao W."/>
            <person name="Teichmann S."/>
            <person name="Tobari Y.N."/>
            <person name="Tomimura Y."/>
            <person name="Tsolas J.M."/>
            <person name="Valente V.L."/>
            <person name="Venter E."/>
            <person name="Venter J.C."/>
            <person name="Vicario S."/>
            <person name="Vieira F.G."/>
            <person name="Vilella A.J."/>
            <person name="Villasante A."/>
            <person name="Walenz B."/>
            <person name="Wang J."/>
            <person name="Wasserman M."/>
            <person name="Watts T."/>
            <person name="Wilson D."/>
            <person name="Wilson R.K."/>
            <person name="Wing R.A."/>
            <person name="Wolfner M.F."/>
            <person name="Wong A."/>
            <person name="Wong G.K."/>
            <person name="Wu C.I."/>
            <person name="Wu G."/>
            <person name="Yamamoto D."/>
            <person name="Yang H.P."/>
            <person name="Yang S.P."/>
            <person name="Yorke J.A."/>
            <person name="Yoshida K."/>
            <person name="Zdobnov E."/>
            <person name="Zhang P."/>
            <person name="Zhang Y."/>
            <person name="Zimin A.V."/>
            <person name="Baldwin J."/>
            <person name="Abdouelleil A."/>
            <person name="Abdulkadir J."/>
            <person name="Abebe A."/>
            <person name="Abera B."/>
            <person name="Abreu J."/>
            <person name="Acer S.C."/>
            <person name="Aftuck L."/>
            <person name="Alexander A."/>
            <person name="An P."/>
            <person name="Anderson E."/>
            <person name="Anderson S."/>
            <person name="Arachi H."/>
            <person name="Azer M."/>
            <person name="Bachantsang P."/>
            <person name="Barry A."/>
            <person name="Bayul T."/>
            <person name="Berlin A."/>
            <person name="Bessette D."/>
            <person name="Bloom T."/>
            <person name="Blye J."/>
            <person name="Boguslavskiy L."/>
            <person name="Bonnet C."/>
            <person name="Boukhgalter B."/>
            <person name="Bourzgui I."/>
            <person name="Brown A."/>
            <person name="Cahill P."/>
            <person name="Channer S."/>
            <person name="Cheshatsang Y."/>
            <person name="Chuda L."/>
            <person name="Citroen M."/>
            <person name="Collymore A."/>
            <person name="Cooke P."/>
            <person name="Costello M."/>
            <person name="D'Aco K."/>
            <person name="Daza R."/>
            <person name="De Haan G."/>
            <person name="DeGray S."/>
            <person name="DeMaso C."/>
            <person name="Dhargay N."/>
            <person name="Dooley K."/>
            <person name="Dooley E."/>
            <person name="Doricent M."/>
            <person name="Dorje P."/>
            <person name="Dorjee K."/>
            <person name="Dupes A."/>
            <person name="Elong R."/>
            <person name="Falk J."/>
            <person name="Farina A."/>
            <person name="Faro S."/>
            <person name="Ferguson D."/>
            <person name="Fisher S."/>
            <person name="Foley C.D."/>
            <person name="Franke A."/>
            <person name="Friedrich D."/>
            <person name="Gadbois L."/>
            <person name="Gearin G."/>
            <person name="Gearin C.R."/>
            <person name="Giannoukos G."/>
            <person name="Goode T."/>
            <person name="Graham J."/>
            <person name="Grandbois E."/>
            <person name="Grewal S."/>
            <person name="Gyaltsen K."/>
            <person name="Hafez N."/>
            <person name="Hagos B."/>
            <person name="Hall J."/>
            <person name="Henson C."/>
            <person name="Hollinger A."/>
            <person name="Honan T."/>
            <person name="Huard M.D."/>
            <person name="Hughes L."/>
            <person name="Hurhula B."/>
            <person name="Husby M.E."/>
            <person name="Kamat A."/>
            <person name="Kanga B."/>
            <person name="Kashin S."/>
            <person name="Khazanovich D."/>
            <person name="Kisner P."/>
            <person name="Lance K."/>
            <person name="Lara M."/>
            <person name="Lee W."/>
            <person name="Lennon N."/>
            <person name="Letendre F."/>
            <person name="LeVine R."/>
            <person name="Lipovsky A."/>
            <person name="Liu X."/>
            <person name="Liu J."/>
            <person name="Liu S."/>
            <person name="Lokyitsang T."/>
            <person name="Lokyitsang Y."/>
            <person name="Lubonja R."/>
            <person name="Lui A."/>
            <person name="MacDonald P."/>
            <person name="Magnisalis V."/>
            <person name="Maru K."/>
            <person name="Matthews C."/>
            <person name="McCusker W."/>
            <person name="McDonough S."/>
            <person name="Mehta T."/>
            <person name="Meldrim J."/>
            <person name="Meneus L."/>
            <person name="Mihai O."/>
            <person name="Mihalev A."/>
            <person name="Mihova T."/>
            <person name="Mittelman R."/>
            <person name="Mlenga V."/>
            <person name="Montmayeur A."/>
            <person name="Mulrain L."/>
            <person name="Navidi A."/>
            <person name="Naylor J."/>
            <person name="Negash T."/>
            <person name="Nguyen T."/>
            <person name="Nguyen N."/>
            <person name="Nicol R."/>
            <person name="Norbu C."/>
            <person name="Norbu N."/>
            <person name="Novod N."/>
            <person name="O'Neill B."/>
            <person name="Osman S."/>
            <person name="Markiewicz E."/>
            <person name="Oyono O.L."/>
            <person name="Patti C."/>
            <person name="Phunkhang P."/>
            <person name="Pierre F."/>
            <person name="Priest M."/>
            <person name="Raghuraman S."/>
            <person name="Rege F."/>
            <person name="Reyes R."/>
            <person name="Rise C."/>
            <person name="Rogov P."/>
            <person name="Ross K."/>
            <person name="Ryan E."/>
            <person name="Settipalli S."/>
            <person name="Shea T."/>
            <person name="Sherpa N."/>
            <person name="Shi L."/>
            <person name="Shih D."/>
            <person name="Sparrow T."/>
            <person name="Spaulding J."/>
            <person name="Stalker J."/>
            <person name="Stange-Thomann N."/>
            <person name="Stavropoulos S."/>
            <person name="Stone C."/>
            <person name="Strader C."/>
            <person name="Tesfaye S."/>
            <person name="Thomson T."/>
            <person name="Thoulutsang Y."/>
            <person name="Thoulutsang D."/>
            <person name="Topham K."/>
            <person name="Topping I."/>
            <person name="Tsamla T."/>
            <person name="Vassiliev H."/>
            <person name="Vo A."/>
            <person name="Wangchuk T."/>
            <person name="Wangdi T."/>
            <person name="Weiand M."/>
            <person name="Wilkinson J."/>
            <person name="Wilson A."/>
            <person name="Yadav S."/>
            <person name="Young G."/>
            <person name="Yu Q."/>
            <person name="Zembek L."/>
            <person name="Zhong D."/>
            <person name="Zimmer A."/>
            <person name="Zwirko Z."/>
            <person name="Jaffe D.B."/>
            <person name="Alvarez P."/>
            <person name="Brockman W."/>
            <person name="Butler J."/>
            <person name="Chin C."/>
            <person name="Gnerre S."/>
            <person name="Grabherr M."/>
            <person name="Kleber M."/>
            <person name="Mauceli E."/>
            <person name="MacCallum I."/>
        </authorList>
    </citation>
    <scope>NUCLEOTIDE SEQUENCE [LARGE SCALE GENOMIC DNA]</scope>
    <source>
        <strain evidence="4">Tai18E2 / Tucson 14021-0261.01</strain>
    </source>
</reference>